<dbReference type="PANTHER" id="PTHR30562:SF1">
    <property type="entry name" value="UVRABC SYSTEM PROTEIN C"/>
    <property type="match status" value="1"/>
</dbReference>
<protein>
    <submittedName>
        <fullName evidence="1">Uncharacterized protein</fullName>
    </submittedName>
</protein>
<evidence type="ECO:0000313" key="1">
    <source>
        <dbReference type="EMBL" id="NEW36877.1"/>
    </source>
</evidence>
<dbReference type="AlphaFoldDB" id="A0A6P1CYK3"/>
<dbReference type="GO" id="GO:0006974">
    <property type="term" value="P:DNA damage response"/>
    <property type="evidence" value="ECO:0007669"/>
    <property type="project" value="TreeGrafter"/>
</dbReference>
<dbReference type="PANTHER" id="PTHR30562">
    <property type="entry name" value="UVRC/OXIDOREDUCTASE"/>
    <property type="match status" value="1"/>
</dbReference>
<sequence length="159" mass="17169">EYARAPDSVRTLFAGTDDAGLRAMLERIRTHSRAEHFEAAARSRDRAVTVIRALYRTQRLAAVARIAELVAAHPDGGGGWEFAVIRHGRLAGAGTALRGVAPMPVVERIVAAAETVVCDDDLSPLRGGSPEEIGLVARWLARPGVRIVRTSAGYWEPLH</sequence>
<name>A0A6P1CYK3_9NOCA</name>
<dbReference type="GO" id="GO:0009380">
    <property type="term" value="C:excinuclease repair complex"/>
    <property type="evidence" value="ECO:0007669"/>
    <property type="project" value="TreeGrafter"/>
</dbReference>
<proteinExistence type="predicted"/>
<reference evidence="1 2" key="1">
    <citation type="submission" date="2020-01" db="EMBL/GenBank/DDBJ databases">
        <title>Genetics and antimicrobial susceptibilities of Nocardia species isolated from the soil; a comparison with species isolated from humans.</title>
        <authorList>
            <person name="Carrasco G."/>
            <person name="Monzon S."/>
            <person name="Sansegundo M."/>
            <person name="Garcia E."/>
            <person name="Garrido N."/>
            <person name="Medina M.J."/>
            <person name="Villalon P."/>
            <person name="Ramirez-Arocha A.C."/>
            <person name="Jimenez P."/>
            <person name="Cuesta I."/>
            <person name="Valdezate S."/>
        </authorList>
    </citation>
    <scope>NUCLEOTIDE SEQUENCE [LARGE SCALE GENOMIC DNA]</scope>
    <source>
        <strain evidence="1 2">CNM20110626</strain>
    </source>
</reference>
<feature type="non-terminal residue" evidence="1">
    <location>
        <position position="1"/>
    </location>
</feature>
<organism evidence="1 2">
    <name type="scientific">Nocardia cyriacigeorgica</name>
    <dbReference type="NCBI Taxonomy" id="135487"/>
    <lineage>
        <taxon>Bacteria</taxon>
        <taxon>Bacillati</taxon>
        <taxon>Actinomycetota</taxon>
        <taxon>Actinomycetes</taxon>
        <taxon>Mycobacteriales</taxon>
        <taxon>Nocardiaceae</taxon>
        <taxon>Nocardia</taxon>
    </lineage>
</organism>
<evidence type="ECO:0000313" key="2">
    <source>
        <dbReference type="Proteomes" id="UP000471166"/>
    </source>
</evidence>
<comment type="caution">
    <text evidence="1">The sequence shown here is derived from an EMBL/GenBank/DDBJ whole genome shotgun (WGS) entry which is preliminary data.</text>
</comment>
<dbReference type="Proteomes" id="UP000471166">
    <property type="component" value="Unassembled WGS sequence"/>
</dbReference>
<gene>
    <name evidence="1" type="ORF">GV791_30640</name>
</gene>
<feature type="non-terminal residue" evidence="1">
    <location>
        <position position="159"/>
    </location>
</feature>
<dbReference type="EMBL" id="JAAGVB010000159">
    <property type="protein sequence ID" value="NEW36877.1"/>
    <property type="molecule type" value="Genomic_DNA"/>
</dbReference>
<accession>A0A6P1CYK3</accession>
<dbReference type="InterPro" id="IPR050066">
    <property type="entry name" value="UvrABC_protein_C"/>
</dbReference>